<dbReference type="AlphaFoldDB" id="A0A182RVS7"/>
<dbReference type="RefSeq" id="XP_049284088.1">
    <property type="nucleotide sequence ID" value="XM_049428131.1"/>
</dbReference>
<reference evidence="2" key="1">
    <citation type="submission" date="2020-05" db="UniProtKB">
        <authorList>
            <consortium name="EnsemblMetazoa"/>
        </authorList>
    </citation>
    <scope>IDENTIFICATION</scope>
    <source>
        <strain evidence="2">FUMOZ</strain>
    </source>
</reference>
<evidence type="ECO:0008006" key="3">
    <source>
        <dbReference type="Google" id="ProtNLM"/>
    </source>
</evidence>
<proteinExistence type="predicted"/>
<dbReference type="InterPro" id="IPR010850">
    <property type="entry name" value="Neuroparsin"/>
</dbReference>
<organism evidence="2">
    <name type="scientific">Anopheles funestus</name>
    <name type="common">African malaria mosquito</name>
    <dbReference type="NCBI Taxonomy" id="62324"/>
    <lineage>
        <taxon>Eukaryota</taxon>
        <taxon>Metazoa</taxon>
        <taxon>Ecdysozoa</taxon>
        <taxon>Arthropoda</taxon>
        <taxon>Hexapoda</taxon>
        <taxon>Insecta</taxon>
        <taxon>Pterygota</taxon>
        <taxon>Neoptera</taxon>
        <taxon>Endopterygota</taxon>
        <taxon>Diptera</taxon>
        <taxon>Nematocera</taxon>
        <taxon>Culicoidea</taxon>
        <taxon>Culicidae</taxon>
        <taxon>Anophelinae</taxon>
        <taxon>Anopheles</taxon>
    </lineage>
</organism>
<dbReference type="KEGG" id="afun:125764160"/>
<feature type="chain" id="PRO_5021378472" description="Neuroparsin" evidence="1">
    <location>
        <begin position="23"/>
        <end position="135"/>
    </location>
</feature>
<dbReference type="Pfam" id="PF07327">
    <property type="entry name" value="Neuroparsin"/>
    <property type="match status" value="1"/>
</dbReference>
<accession>A0A182RVS7</accession>
<dbReference type="VEuPathDB" id="VectorBase:AFUN010387"/>
<evidence type="ECO:0000256" key="1">
    <source>
        <dbReference type="SAM" id="SignalP"/>
    </source>
</evidence>
<dbReference type="VEuPathDB" id="VectorBase:AFUN2_010787"/>
<dbReference type="STRING" id="62324.A0A182RVS7"/>
<dbReference type="EnsemblMetazoa" id="AFUN010387-RA">
    <property type="protein sequence ID" value="AFUN010387-PA"/>
    <property type="gene ID" value="AFUN010387"/>
</dbReference>
<dbReference type="GeneID" id="125764160"/>
<sequence>MSSRNILLLSVLLMGYLYWSLAQPTNVFEIRCRFRQAVDNPNECKFGFFTNICQKLDCWKGPGEECGDNMSAYIRYGQCAPGLICCNGECKGCINGNCNRESCHPSHSFQLRSDPHMMERHMDPLYRIFDYYTNE</sequence>
<protein>
    <recommendedName>
        <fullName evidence="3">Neuroparsin</fullName>
    </recommendedName>
</protein>
<feature type="signal peptide" evidence="1">
    <location>
        <begin position="1"/>
        <end position="22"/>
    </location>
</feature>
<keyword evidence="1" id="KW-0732">Signal</keyword>
<evidence type="ECO:0000313" key="2">
    <source>
        <dbReference type="EnsemblMetazoa" id="AFUN010387-PA"/>
    </source>
</evidence>
<dbReference type="OrthoDB" id="5976811at2759"/>
<name>A0A182RVS7_ANOFN</name>